<dbReference type="HAMAP" id="MF_01393">
    <property type="entry name" value="ATP_synth_a_bact"/>
    <property type="match status" value="1"/>
</dbReference>
<dbReference type="AlphaFoldDB" id="A0A8J3ZWU5"/>
<comment type="similarity">
    <text evidence="2 11 12">Belongs to the ATPase A chain family.</text>
</comment>
<feature type="transmembrane region" description="Helical" evidence="11">
    <location>
        <begin position="89"/>
        <end position="109"/>
    </location>
</feature>
<keyword evidence="8 11" id="KW-0406">Ion transport</keyword>
<dbReference type="InterPro" id="IPR000568">
    <property type="entry name" value="ATP_synth_F0_asu"/>
</dbReference>
<evidence type="ECO:0000256" key="6">
    <source>
        <dbReference type="ARBA" id="ARBA00022781"/>
    </source>
</evidence>
<sequence>MLRTVASEVPWPPGVHEFFPPPIAGPDHWFTKFTLFLWVSVALILVFFLVAYRNPKLVPTKSQWLAESLYGFVRDGIAKDMIGARGVAFAPYLSTLFVFVLVMNVWAIIPGVQLSPNSHIAFPALLAVISYVIFNYVGIREHGFAKYMKAQLIPPGVPMWLVPLVAVIELLSTFILRPVTLALRLFANMFAGHVILLVFSLGGFMLLNSEAIFLKPVSLLSWALAIGLTFFELLVAALQAYVFVLLTSFYVQTSLADEH</sequence>
<keyword evidence="7 11" id="KW-1133">Transmembrane helix</keyword>
<dbReference type="InterPro" id="IPR045083">
    <property type="entry name" value="ATP_synth_F0_asu_bact/mt"/>
</dbReference>
<dbReference type="CDD" id="cd00310">
    <property type="entry name" value="ATP-synt_Fo_a_6"/>
    <property type="match status" value="1"/>
</dbReference>
<evidence type="ECO:0000256" key="1">
    <source>
        <dbReference type="ARBA" id="ARBA00004141"/>
    </source>
</evidence>
<accession>A0A8J3ZWU5</accession>
<dbReference type="SUPFAM" id="SSF81336">
    <property type="entry name" value="F1F0 ATP synthase subunit A"/>
    <property type="match status" value="1"/>
</dbReference>
<evidence type="ECO:0000256" key="4">
    <source>
        <dbReference type="ARBA" id="ARBA00022547"/>
    </source>
</evidence>
<feature type="transmembrane region" description="Helical" evidence="11">
    <location>
        <begin position="185"/>
        <end position="207"/>
    </location>
</feature>
<comment type="subcellular location">
    <subcellularLocation>
        <location evidence="11 12">Cell membrane</location>
        <topology evidence="11 12">Multi-pass membrane protein</topology>
    </subcellularLocation>
    <subcellularLocation>
        <location evidence="1">Membrane</location>
        <topology evidence="1">Multi-pass membrane protein</topology>
    </subcellularLocation>
</comment>
<feature type="transmembrane region" description="Helical" evidence="11">
    <location>
        <begin position="219"/>
        <end position="251"/>
    </location>
</feature>
<proteinExistence type="inferred from homology"/>
<evidence type="ECO:0000313" key="13">
    <source>
        <dbReference type="EMBL" id="GIJ69930.1"/>
    </source>
</evidence>
<dbReference type="InterPro" id="IPR035908">
    <property type="entry name" value="F0_ATP_A_sf"/>
</dbReference>
<evidence type="ECO:0000256" key="5">
    <source>
        <dbReference type="ARBA" id="ARBA00022692"/>
    </source>
</evidence>
<evidence type="ECO:0000313" key="14">
    <source>
        <dbReference type="Proteomes" id="UP000635606"/>
    </source>
</evidence>
<dbReference type="PROSITE" id="PS00449">
    <property type="entry name" value="ATPASE_A"/>
    <property type="match status" value="1"/>
</dbReference>
<keyword evidence="4 11" id="KW-0138">CF(0)</keyword>
<dbReference type="PRINTS" id="PR00123">
    <property type="entry name" value="ATPASEA"/>
</dbReference>
<feature type="transmembrane region" description="Helical" evidence="11">
    <location>
        <begin position="35"/>
        <end position="52"/>
    </location>
</feature>
<dbReference type="GO" id="GO:0005886">
    <property type="term" value="C:plasma membrane"/>
    <property type="evidence" value="ECO:0007669"/>
    <property type="project" value="UniProtKB-SubCell"/>
</dbReference>
<organism evidence="13 14">
    <name type="scientific">Virgisporangium ochraceum</name>
    <dbReference type="NCBI Taxonomy" id="65505"/>
    <lineage>
        <taxon>Bacteria</taxon>
        <taxon>Bacillati</taxon>
        <taxon>Actinomycetota</taxon>
        <taxon>Actinomycetes</taxon>
        <taxon>Micromonosporales</taxon>
        <taxon>Micromonosporaceae</taxon>
        <taxon>Virgisporangium</taxon>
    </lineage>
</organism>
<keyword evidence="3 11" id="KW-0813">Transport</keyword>
<dbReference type="RefSeq" id="WP_203929844.1">
    <property type="nucleotide sequence ID" value="NZ_BOPH01000070.1"/>
</dbReference>
<dbReference type="PANTHER" id="PTHR11410:SF0">
    <property type="entry name" value="ATP SYNTHASE SUBUNIT A"/>
    <property type="match status" value="1"/>
</dbReference>
<feature type="transmembrane region" description="Helical" evidence="11">
    <location>
        <begin position="121"/>
        <end position="139"/>
    </location>
</feature>
<dbReference type="GO" id="GO:0046933">
    <property type="term" value="F:proton-transporting ATP synthase activity, rotational mechanism"/>
    <property type="evidence" value="ECO:0007669"/>
    <property type="project" value="UniProtKB-UniRule"/>
</dbReference>
<evidence type="ECO:0000256" key="12">
    <source>
        <dbReference type="RuleBase" id="RU000483"/>
    </source>
</evidence>
<protein>
    <recommendedName>
        <fullName evidence="11 12">ATP synthase subunit a</fullName>
    </recommendedName>
    <alternativeName>
        <fullName evidence="11">ATP synthase F0 sector subunit a</fullName>
    </alternativeName>
    <alternativeName>
        <fullName evidence="11">F-ATPase subunit 6</fullName>
    </alternativeName>
</protein>
<evidence type="ECO:0000256" key="3">
    <source>
        <dbReference type="ARBA" id="ARBA00022448"/>
    </source>
</evidence>
<comment type="function">
    <text evidence="11 12">Key component of the proton channel; it plays a direct role in the translocation of protons across the membrane.</text>
</comment>
<keyword evidence="5 11" id="KW-0812">Transmembrane</keyword>
<keyword evidence="10 11" id="KW-0066">ATP synthesis</keyword>
<keyword evidence="11" id="KW-1003">Cell membrane</keyword>
<keyword evidence="14" id="KW-1185">Reference proteome</keyword>
<dbReference type="Pfam" id="PF00119">
    <property type="entry name" value="ATP-synt_A"/>
    <property type="match status" value="1"/>
</dbReference>
<dbReference type="Proteomes" id="UP000635606">
    <property type="component" value="Unassembled WGS sequence"/>
</dbReference>
<reference evidence="13" key="1">
    <citation type="submission" date="2021-01" db="EMBL/GenBank/DDBJ databases">
        <title>Whole genome shotgun sequence of Virgisporangium ochraceum NBRC 16418.</title>
        <authorList>
            <person name="Komaki H."/>
            <person name="Tamura T."/>
        </authorList>
    </citation>
    <scope>NUCLEOTIDE SEQUENCE</scope>
    <source>
        <strain evidence="13">NBRC 16418</strain>
    </source>
</reference>
<dbReference type="InterPro" id="IPR023011">
    <property type="entry name" value="ATP_synth_F0_asu_AS"/>
</dbReference>
<evidence type="ECO:0000256" key="7">
    <source>
        <dbReference type="ARBA" id="ARBA00022989"/>
    </source>
</evidence>
<dbReference type="PANTHER" id="PTHR11410">
    <property type="entry name" value="ATP SYNTHASE SUBUNIT A"/>
    <property type="match status" value="1"/>
</dbReference>
<evidence type="ECO:0000256" key="9">
    <source>
        <dbReference type="ARBA" id="ARBA00023136"/>
    </source>
</evidence>
<dbReference type="NCBIfam" id="TIGR01131">
    <property type="entry name" value="ATP_synt_6_or_A"/>
    <property type="match status" value="1"/>
</dbReference>
<evidence type="ECO:0000256" key="11">
    <source>
        <dbReference type="HAMAP-Rule" id="MF_01393"/>
    </source>
</evidence>
<dbReference type="Gene3D" id="1.20.120.220">
    <property type="entry name" value="ATP synthase, F0 complex, subunit A"/>
    <property type="match status" value="1"/>
</dbReference>
<keyword evidence="9 11" id="KW-0472">Membrane</keyword>
<gene>
    <name evidence="11 13" type="primary">atpB</name>
    <name evidence="13" type="ORF">Voc01_048470</name>
</gene>
<name>A0A8J3ZWU5_9ACTN</name>
<comment type="caution">
    <text evidence="13">The sequence shown here is derived from an EMBL/GenBank/DDBJ whole genome shotgun (WGS) entry which is preliminary data.</text>
</comment>
<dbReference type="GO" id="GO:0045259">
    <property type="term" value="C:proton-transporting ATP synthase complex"/>
    <property type="evidence" value="ECO:0007669"/>
    <property type="project" value="UniProtKB-KW"/>
</dbReference>
<evidence type="ECO:0000256" key="2">
    <source>
        <dbReference type="ARBA" id="ARBA00006810"/>
    </source>
</evidence>
<keyword evidence="6 11" id="KW-0375">Hydrogen ion transport</keyword>
<dbReference type="EMBL" id="BOPH01000070">
    <property type="protein sequence ID" value="GIJ69930.1"/>
    <property type="molecule type" value="Genomic_DNA"/>
</dbReference>
<evidence type="ECO:0000256" key="10">
    <source>
        <dbReference type="ARBA" id="ARBA00023310"/>
    </source>
</evidence>
<evidence type="ECO:0000256" key="8">
    <source>
        <dbReference type="ARBA" id="ARBA00023065"/>
    </source>
</evidence>